<reference evidence="8" key="1">
    <citation type="submission" date="2016-10" db="EMBL/GenBank/DDBJ databases">
        <authorList>
            <person name="Varghese N."/>
            <person name="Submissions S."/>
        </authorList>
    </citation>
    <scope>NUCLEOTIDE SEQUENCE [LARGE SCALE GENOMIC DNA]</scope>
    <source>
        <strain evidence="8">DSM 44993</strain>
    </source>
</reference>
<proteinExistence type="inferred from homology"/>
<evidence type="ECO:0000313" key="8">
    <source>
        <dbReference type="Proteomes" id="UP000198582"/>
    </source>
</evidence>
<dbReference type="InterPro" id="IPR015345">
    <property type="entry name" value="Cytokinin_DH_FAD/cytokin-bd"/>
</dbReference>
<dbReference type="GO" id="GO:0009690">
    <property type="term" value="P:cytokinin metabolic process"/>
    <property type="evidence" value="ECO:0007669"/>
    <property type="project" value="InterPro"/>
</dbReference>
<sequence>MTASRFAGLSLDGTLHTDPAETAYAAADFGGIVSHTPAAVLRAGSAEDISAVLRVAAAHGIPVVARGRGHTSYGQAQVRDGVVLDLGGLDTVHRITEDHVVVDAGITWDALLAKALEHGLTPRVLTDYLGTSVGGTLSAGGIGGTSHRYGVQTDNVLSLDVVTGDGVRRTCSPTESPDLFHAVLAGFGRCGVIVRATLPLVPAPDRVRRLKVYYPTAAELLARQRELLADGRFDFLQGEILPSEEGWLYLLDAAAYYTAAEEPDDRALAEGIGYDAGRDTIEDLGYREFATRLDDTVTYLESTGDWRAPHPWIDLFLPDRATDAFVEGIMDGLKLADLGASGLILVYPVPAAVLNTRLFRIPGGDTIFLVAALRTAGSPGIASEMVESNGRWHGTALDLGGTRYPIGALPFTDADWRNHLGETYQPLFDTKARYDPENLFPA</sequence>
<gene>
    <name evidence="7" type="ORF">SAMN04489732_107224</name>
</gene>
<keyword evidence="8" id="KW-1185">Reference proteome</keyword>
<dbReference type="Gene3D" id="3.30.43.10">
    <property type="entry name" value="Uridine Diphospho-n-acetylenolpyruvylglucosamine Reductase, domain 2"/>
    <property type="match status" value="1"/>
</dbReference>
<dbReference type="Pfam" id="PF01565">
    <property type="entry name" value="FAD_binding_4"/>
    <property type="match status" value="1"/>
</dbReference>
<dbReference type="Gene3D" id="3.40.462.10">
    <property type="entry name" value="FAD-linked oxidases, C-terminal domain"/>
    <property type="match status" value="1"/>
</dbReference>
<evidence type="ECO:0000313" key="7">
    <source>
        <dbReference type="EMBL" id="SEP39108.1"/>
    </source>
</evidence>
<evidence type="ECO:0000256" key="2">
    <source>
        <dbReference type="ARBA" id="ARBA00005466"/>
    </source>
</evidence>
<dbReference type="Proteomes" id="UP000198582">
    <property type="component" value="Unassembled WGS sequence"/>
</dbReference>
<dbReference type="InterPro" id="IPR016170">
    <property type="entry name" value="Cytok_DH_C_sf"/>
</dbReference>
<name>A0A1H8XIL4_9PSEU</name>
<dbReference type="InterPro" id="IPR016169">
    <property type="entry name" value="FAD-bd_PCMH_sub2"/>
</dbReference>
<accession>A0A1H8XIL4</accession>
<dbReference type="EMBL" id="FOEF01000007">
    <property type="protein sequence ID" value="SEP39108.1"/>
    <property type="molecule type" value="Genomic_DNA"/>
</dbReference>
<comment type="cofactor">
    <cofactor evidence="1">
        <name>FAD</name>
        <dbReference type="ChEBI" id="CHEBI:57692"/>
    </cofactor>
</comment>
<feature type="domain" description="FAD-binding PCMH-type" evidence="6">
    <location>
        <begin position="33"/>
        <end position="203"/>
    </location>
</feature>
<dbReference type="InterPro" id="IPR016167">
    <property type="entry name" value="FAD-bd_PCMH_sub1"/>
</dbReference>
<evidence type="ECO:0000256" key="3">
    <source>
        <dbReference type="ARBA" id="ARBA00022630"/>
    </source>
</evidence>
<dbReference type="PANTHER" id="PTHR13878:SF53">
    <property type="entry name" value="CYTOKININ DEHYDROGENASE 6"/>
    <property type="match status" value="1"/>
</dbReference>
<evidence type="ECO:0000256" key="1">
    <source>
        <dbReference type="ARBA" id="ARBA00001974"/>
    </source>
</evidence>
<dbReference type="InterPro" id="IPR006093">
    <property type="entry name" value="Oxy_OxRdtase_FAD_BS"/>
</dbReference>
<dbReference type="InterPro" id="IPR016164">
    <property type="entry name" value="FAD-linked_Oxase-like_C"/>
</dbReference>
<protein>
    <submittedName>
        <fullName evidence="7">FAD/FMN-containing dehydrogenase</fullName>
    </submittedName>
</protein>
<dbReference type="GO" id="GO:0071949">
    <property type="term" value="F:FAD binding"/>
    <property type="evidence" value="ECO:0007669"/>
    <property type="project" value="InterPro"/>
</dbReference>
<dbReference type="InterPro" id="IPR006094">
    <property type="entry name" value="Oxid_FAD_bind_N"/>
</dbReference>
<dbReference type="SUPFAM" id="SSF55103">
    <property type="entry name" value="FAD-linked oxidases, C-terminal domain"/>
    <property type="match status" value="1"/>
</dbReference>
<evidence type="ECO:0000259" key="6">
    <source>
        <dbReference type="PROSITE" id="PS51387"/>
    </source>
</evidence>
<dbReference type="Pfam" id="PF09265">
    <property type="entry name" value="Cytokin-bind"/>
    <property type="match status" value="1"/>
</dbReference>
<dbReference type="PROSITE" id="PS00862">
    <property type="entry name" value="OX2_COVAL_FAD"/>
    <property type="match status" value="1"/>
</dbReference>
<dbReference type="InterPro" id="IPR036318">
    <property type="entry name" value="FAD-bd_PCMH-like_sf"/>
</dbReference>
<dbReference type="OrthoDB" id="6278354at2"/>
<dbReference type="SUPFAM" id="SSF56176">
    <property type="entry name" value="FAD-binding/transporter-associated domain-like"/>
    <property type="match status" value="1"/>
</dbReference>
<dbReference type="InterPro" id="IPR050432">
    <property type="entry name" value="FAD-linked_Oxidoreductases_BP"/>
</dbReference>
<dbReference type="PANTHER" id="PTHR13878">
    <property type="entry name" value="GULONOLACTONE OXIDASE"/>
    <property type="match status" value="1"/>
</dbReference>
<dbReference type="Gene3D" id="3.30.465.10">
    <property type="match status" value="1"/>
</dbReference>
<dbReference type="InterPro" id="IPR016166">
    <property type="entry name" value="FAD-bd_PCMH"/>
</dbReference>
<dbReference type="RefSeq" id="WP_091618125.1">
    <property type="nucleotide sequence ID" value="NZ_FOEF01000007.1"/>
</dbReference>
<keyword evidence="5" id="KW-0560">Oxidoreductase</keyword>
<dbReference type="GO" id="GO:0019139">
    <property type="term" value="F:cytokinin dehydrogenase activity"/>
    <property type="evidence" value="ECO:0007669"/>
    <property type="project" value="InterPro"/>
</dbReference>
<dbReference type="PROSITE" id="PS51387">
    <property type="entry name" value="FAD_PCMH"/>
    <property type="match status" value="1"/>
</dbReference>
<dbReference type="STRING" id="394193.SAMN04489732_107224"/>
<keyword evidence="4" id="KW-0274">FAD</keyword>
<organism evidence="7 8">
    <name type="scientific">Amycolatopsis saalfeldensis</name>
    <dbReference type="NCBI Taxonomy" id="394193"/>
    <lineage>
        <taxon>Bacteria</taxon>
        <taxon>Bacillati</taxon>
        <taxon>Actinomycetota</taxon>
        <taxon>Actinomycetes</taxon>
        <taxon>Pseudonocardiales</taxon>
        <taxon>Pseudonocardiaceae</taxon>
        <taxon>Amycolatopsis</taxon>
    </lineage>
</organism>
<dbReference type="AlphaFoldDB" id="A0A1H8XIL4"/>
<keyword evidence="3" id="KW-0285">Flavoprotein</keyword>
<evidence type="ECO:0000256" key="4">
    <source>
        <dbReference type="ARBA" id="ARBA00022827"/>
    </source>
</evidence>
<evidence type="ECO:0000256" key="5">
    <source>
        <dbReference type="ARBA" id="ARBA00023002"/>
    </source>
</evidence>
<comment type="similarity">
    <text evidence="2">Belongs to the oxygen-dependent FAD-linked oxidoreductase family.</text>
</comment>